<dbReference type="CDD" id="cd10439">
    <property type="entry name" value="GIY-YIG_COG3410"/>
    <property type="match status" value="1"/>
</dbReference>
<comment type="caution">
    <text evidence="2">The sequence shown here is derived from an EMBL/GenBank/DDBJ whole genome shotgun (WGS) entry which is preliminary data.</text>
</comment>
<dbReference type="AlphaFoldDB" id="A0A0R1S9H7"/>
<dbReference type="EMBL" id="AZEY01000079">
    <property type="protein sequence ID" value="KRL65022.1"/>
    <property type="molecule type" value="Genomic_DNA"/>
</dbReference>
<organism evidence="2 3">
    <name type="scientific">Lentilactobacillus diolivorans DSM 14421</name>
    <dbReference type="NCBI Taxonomy" id="1423739"/>
    <lineage>
        <taxon>Bacteria</taxon>
        <taxon>Bacillati</taxon>
        <taxon>Bacillota</taxon>
        <taxon>Bacilli</taxon>
        <taxon>Lactobacillales</taxon>
        <taxon>Lactobacillaceae</taxon>
        <taxon>Lentilactobacillus</taxon>
    </lineage>
</organism>
<dbReference type="SUPFAM" id="SSF52540">
    <property type="entry name" value="P-loop containing nucleoside triphosphate hydrolases"/>
    <property type="match status" value="1"/>
</dbReference>
<dbReference type="InterPro" id="IPR003593">
    <property type="entry name" value="AAA+_ATPase"/>
</dbReference>
<dbReference type="InterPro" id="IPR000305">
    <property type="entry name" value="GIY-YIG_endonuc"/>
</dbReference>
<reference evidence="2 3" key="1">
    <citation type="journal article" date="2015" name="Genome Announc.">
        <title>Expanding the biotechnology potential of lactobacilli through comparative genomics of 213 strains and associated genera.</title>
        <authorList>
            <person name="Sun Z."/>
            <person name="Harris H.M."/>
            <person name="McCann A."/>
            <person name="Guo C."/>
            <person name="Argimon S."/>
            <person name="Zhang W."/>
            <person name="Yang X."/>
            <person name="Jeffery I.B."/>
            <person name="Cooney J.C."/>
            <person name="Kagawa T.F."/>
            <person name="Liu W."/>
            <person name="Song Y."/>
            <person name="Salvetti E."/>
            <person name="Wrobel A."/>
            <person name="Rasinkangas P."/>
            <person name="Parkhill J."/>
            <person name="Rea M.C."/>
            <person name="O'Sullivan O."/>
            <person name="Ritari J."/>
            <person name="Douillard F.P."/>
            <person name="Paul Ross R."/>
            <person name="Yang R."/>
            <person name="Briner A.E."/>
            <person name="Felis G.E."/>
            <person name="de Vos W.M."/>
            <person name="Barrangou R."/>
            <person name="Klaenhammer T.R."/>
            <person name="Caufield P.W."/>
            <person name="Cui Y."/>
            <person name="Zhang H."/>
            <person name="O'Toole P.W."/>
        </authorList>
    </citation>
    <scope>NUCLEOTIDE SEQUENCE [LARGE SCALE GENOMIC DNA]</scope>
    <source>
        <strain evidence="2 3">DSM 14421</strain>
    </source>
</reference>
<protein>
    <recommendedName>
        <fullName evidence="1">GIY-YIG domain-containing protein</fullName>
    </recommendedName>
</protein>
<name>A0A0R1S9H7_9LACO</name>
<feature type="domain" description="GIY-YIG" evidence="1">
    <location>
        <begin position="38"/>
        <end position="128"/>
    </location>
</feature>
<dbReference type="SMART" id="SM00382">
    <property type="entry name" value="AAA"/>
    <property type="match status" value="1"/>
</dbReference>
<dbReference type="PROSITE" id="PS50164">
    <property type="entry name" value="GIY_YIG"/>
    <property type="match status" value="1"/>
</dbReference>
<dbReference type="RefSeq" id="WP_057865262.1">
    <property type="nucleotide sequence ID" value="NZ_AZEY01000079.1"/>
</dbReference>
<dbReference type="Pfam" id="PF09848">
    <property type="entry name" value="SLFN-g3_helicase"/>
    <property type="match status" value="1"/>
</dbReference>
<dbReference type="Pfam" id="PF01541">
    <property type="entry name" value="GIY-YIG"/>
    <property type="match status" value="1"/>
</dbReference>
<dbReference type="Proteomes" id="UP000052013">
    <property type="component" value="Unassembled WGS sequence"/>
</dbReference>
<dbReference type="InterPro" id="IPR018647">
    <property type="entry name" value="SLFN_3-like_DNA/RNA_helicase"/>
</dbReference>
<sequence length="585" mass="67658">MADIGYPIIEQVNYDKNVPDELNNLVGADVAKRRLLLEYPTVYVIYSPNKRGGYEVYVGETNDIDRRTSEHLLEDPKKREDWKELSFNHDAQMLIIGHHHFNKSLTMDIENKMMLYMLSTPSVKRLNNRRENQQNEYYTSDEKEQIFSRIWRKLRKFNDTLFPVETIVKDSPIFKASPFHDLTMEQERAKEIIIDEVIDALLTQKTGQLILVEGEAGSGKTVLLSTIFYLISQLKSTIYRPGFDNLNNYLLVNHKEQLKVYEDIINKLELNRKNKDTTSSPTHFINQHSESNKADVVLIDEAHLLLTQGKQSYGGKNQLNDILKRSRVVVAVFDKNQILQTNEYLEPEQIKKLEDTAQKKGNLISLTNQLRIHANTKTISWIRDIVDKGIITDIPYDKQYDLRIFDDPVEMYHAIREKDKDETLGVSRLLATFDWDFNGLHSPKNQNYWMVTVGNLSLPWNLQINKIKKGRHSKNKLSWIERPETIGEVGSTFTIQGFDLNYSGLIIGPSVQYRNGHIKFDPSKSKNTNATHLRTLHGKKVPLGQKLLPNELNVLLTRGVNGMYIYAVDDELRAALLKAQKKINF</sequence>
<evidence type="ECO:0000259" key="1">
    <source>
        <dbReference type="PROSITE" id="PS50164"/>
    </source>
</evidence>
<evidence type="ECO:0000313" key="3">
    <source>
        <dbReference type="Proteomes" id="UP000052013"/>
    </source>
</evidence>
<dbReference type="STRING" id="1423739.FC85_GL000820"/>
<dbReference type="PATRIC" id="fig|1423739.3.peg.855"/>
<accession>A0A0R1S9H7</accession>
<gene>
    <name evidence="2" type="ORF">FC85_GL000820</name>
</gene>
<evidence type="ECO:0000313" key="2">
    <source>
        <dbReference type="EMBL" id="KRL65022.1"/>
    </source>
</evidence>
<proteinExistence type="predicted"/>
<dbReference type="InterPro" id="IPR027417">
    <property type="entry name" value="P-loop_NTPase"/>
</dbReference>
<dbReference type="Gene3D" id="3.40.50.300">
    <property type="entry name" value="P-loop containing nucleotide triphosphate hydrolases"/>
    <property type="match status" value="1"/>
</dbReference>